<dbReference type="Proteomes" id="UP001179181">
    <property type="component" value="Unassembled WGS sequence"/>
</dbReference>
<proteinExistence type="predicted"/>
<evidence type="ECO:0000313" key="1">
    <source>
        <dbReference type="EMBL" id="NIJ50976.1"/>
    </source>
</evidence>
<sequence length="39" mass="4240">MFAKTYGSAVFGVDAQIITIEVNVGQGIGFLWLDLPIVR</sequence>
<name>A0ABX0UIE0_9BACT</name>
<organism evidence="1 2">
    <name type="scientific">Dyadobacter arcticus</name>
    <dbReference type="NCBI Taxonomy" id="1078754"/>
    <lineage>
        <taxon>Bacteria</taxon>
        <taxon>Pseudomonadati</taxon>
        <taxon>Bacteroidota</taxon>
        <taxon>Cytophagia</taxon>
        <taxon>Cytophagales</taxon>
        <taxon>Spirosomataceae</taxon>
        <taxon>Dyadobacter</taxon>
    </lineage>
</organism>
<protein>
    <submittedName>
        <fullName evidence="1">Uncharacterized protein</fullName>
    </submittedName>
</protein>
<accession>A0ABX0UIE0</accession>
<dbReference type="EMBL" id="JAASQJ010000001">
    <property type="protein sequence ID" value="NIJ50976.1"/>
    <property type="molecule type" value="Genomic_DNA"/>
</dbReference>
<gene>
    <name evidence="1" type="ORF">FHS68_000132</name>
</gene>
<evidence type="ECO:0000313" key="2">
    <source>
        <dbReference type="Proteomes" id="UP001179181"/>
    </source>
</evidence>
<keyword evidence="2" id="KW-1185">Reference proteome</keyword>
<reference evidence="1 2" key="1">
    <citation type="submission" date="2020-03" db="EMBL/GenBank/DDBJ databases">
        <title>Genomic Encyclopedia of Type Strains, Phase IV (KMG-IV): sequencing the most valuable type-strain genomes for metagenomic binning, comparative biology and taxonomic classification.</title>
        <authorList>
            <person name="Goeker M."/>
        </authorList>
    </citation>
    <scope>NUCLEOTIDE SEQUENCE [LARGE SCALE GENOMIC DNA]</scope>
    <source>
        <strain evidence="1 2">DSM 102865</strain>
    </source>
</reference>
<comment type="caution">
    <text evidence="1">The sequence shown here is derived from an EMBL/GenBank/DDBJ whole genome shotgun (WGS) entry which is preliminary data.</text>
</comment>